<dbReference type="AlphaFoldDB" id="A0A6G1GEQ8"/>
<organism evidence="3">
    <name type="scientific">Eremomyces bilateralis CBS 781.70</name>
    <dbReference type="NCBI Taxonomy" id="1392243"/>
    <lineage>
        <taxon>Eukaryota</taxon>
        <taxon>Fungi</taxon>
        <taxon>Dikarya</taxon>
        <taxon>Ascomycota</taxon>
        <taxon>Pezizomycotina</taxon>
        <taxon>Dothideomycetes</taxon>
        <taxon>Dothideomycetes incertae sedis</taxon>
        <taxon>Eremomycetales</taxon>
        <taxon>Eremomycetaceae</taxon>
        <taxon>Eremomyces</taxon>
    </lineage>
</organism>
<dbReference type="RefSeq" id="XP_033538145.1">
    <property type="nucleotide sequence ID" value="XM_033676943.1"/>
</dbReference>
<feature type="domain" description="Hemerythrin-like" evidence="2">
    <location>
        <begin position="3"/>
        <end position="132"/>
    </location>
</feature>
<evidence type="ECO:0000313" key="4">
    <source>
        <dbReference type="Proteomes" id="UP000504638"/>
    </source>
</evidence>
<name>A0A6G1GEQ8_9PEZI</name>
<feature type="signal peptide" evidence="1">
    <location>
        <begin position="1"/>
        <end position="19"/>
    </location>
</feature>
<dbReference type="PANTHER" id="PTHR38048">
    <property type="entry name" value="EXPRESSED PROTEIN"/>
    <property type="match status" value="1"/>
</dbReference>
<dbReference type="InterPro" id="IPR053206">
    <property type="entry name" value="Dimeric_xanthone_biosynth"/>
</dbReference>
<evidence type="ECO:0000256" key="1">
    <source>
        <dbReference type="SAM" id="SignalP"/>
    </source>
</evidence>
<dbReference type="Gene3D" id="1.20.120.520">
    <property type="entry name" value="nmb1532 protein domain like"/>
    <property type="match status" value="1"/>
</dbReference>
<feature type="chain" id="PRO_5044632047" description="Hemerythrin-like domain-containing protein" evidence="1">
    <location>
        <begin position="20"/>
        <end position="210"/>
    </location>
</feature>
<reference evidence="5" key="2">
    <citation type="submission" date="2020-04" db="EMBL/GenBank/DDBJ databases">
        <authorList>
            <consortium name="NCBI Genome Project"/>
        </authorList>
    </citation>
    <scope>NUCLEOTIDE SEQUENCE</scope>
    <source>
        <strain evidence="5">CBS 781.70</strain>
    </source>
</reference>
<evidence type="ECO:0000259" key="2">
    <source>
        <dbReference type="Pfam" id="PF01814"/>
    </source>
</evidence>
<reference evidence="5" key="3">
    <citation type="submission" date="2025-04" db="UniProtKB">
        <authorList>
            <consortium name="RefSeq"/>
        </authorList>
    </citation>
    <scope>IDENTIFICATION</scope>
    <source>
        <strain evidence="5">CBS 781.70</strain>
    </source>
</reference>
<protein>
    <recommendedName>
        <fullName evidence="2">Hemerythrin-like domain-containing protein</fullName>
    </recommendedName>
</protein>
<dbReference type="OrthoDB" id="58416at2759"/>
<dbReference type="Proteomes" id="UP000504638">
    <property type="component" value="Unplaced"/>
</dbReference>
<evidence type="ECO:0000313" key="5">
    <source>
        <dbReference type="RefSeq" id="XP_033538145.1"/>
    </source>
</evidence>
<reference evidence="3 5" key="1">
    <citation type="submission" date="2020-01" db="EMBL/GenBank/DDBJ databases">
        <authorList>
            <consortium name="DOE Joint Genome Institute"/>
            <person name="Haridas S."/>
            <person name="Albert R."/>
            <person name="Binder M."/>
            <person name="Bloem J."/>
            <person name="Labutti K."/>
            <person name="Salamov A."/>
            <person name="Andreopoulos B."/>
            <person name="Baker S.E."/>
            <person name="Barry K."/>
            <person name="Bills G."/>
            <person name="Bluhm B.H."/>
            <person name="Cannon C."/>
            <person name="Castanera R."/>
            <person name="Culley D.E."/>
            <person name="Daum C."/>
            <person name="Ezra D."/>
            <person name="Gonzalez J.B."/>
            <person name="Henrissat B."/>
            <person name="Kuo A."/>
            <person name="Liang C."/>
            <person name="Lipzen A."/>
            <person name="Lutzoni F."/>
            <person name="Magnuson J."/>
            <person name="Mondo S."/>
            <person name="Nolan M."/>
            <person name="Ohm R."/>
            <person name="Pangilinan J."/>
            <person name="Park H.-J."/>
            <person name="Ramirez L."/>
            <person name="Alfaro M."/>
            <person name="Sun H."/>
            <person name="Tritt A."/>
            <person name="Yoshinaga Y."/>
            <person name="Zwiers L.-H."/>
            <person name="Turgeon B.G."/>
            <person name="Goodwin S.B."/>
            <person name="Spatafora J.W."/>
            <person name="Crous P.W."/>
            <person name="Grigoriev I.V."/>
        </authorList>
    </citation>
    <scope>NUCLEOTIDE SEQUENCE</scope>
    <source>
        <strain evidence="3 5">CBS 781.70</strain>
    </source>
</reference>
<keyword evidence="1" id="KW-0732">Signal</keyword>
<evidence type="ECO:0000313" key="3">
    <source>
        <dbReference type="EMBL" id="KAF1816514.1"/>
    </source>
</evidence>
<gene>
    <name evidence="3 5" type="ORF">P152DRAFT_409480</name>
</gene>
<dbReference type="Pfam" id="PF01814">
    <property type="entry name" value="Hemerythrin"/>
    <property type="match status" value="1"/>
</dbReference>
<dbReference type="InterPro" id="IPR012312">
    <property type="entry name" value="Hemerythrin-like"/>
</dbReference>
<accession>A0A6G1GEQ8</accession>
<proteinExistence type="predicted"/>
<dbReference type="EMBL" id="ML975150">
    <property type="protein sequence ID" value="KAF1816514.1"/>
    <property type="molecule type" value="Genomic_DNA"/>
</dbReference>
<dbReference type="GeneID" id="54417513"/>
<sequence length="210" mass="24007">MTQVHCMLLRGLNVIVTQAAPVATRGTSTDVRDFMHFVRSWVIAVIYHHDGEETFLFPGLQTIVGNPDAFADEMGQHRTMHARLETVREYARRILDTREVGVEEYKGRKGRDLKRLCEELADVLVVHLSDEVQALQGADMRNTDEKQLKAHATAFEAHLTGDTRPEVFEVIMPILLGCSEKGFRGSDFPTVPFFFPYLIHYWYARKYHGA</sequence>
<keyword evidence="4" id="KW-1185">Reference proteome</keyword>
<dbReference type="PANTHER" id="PTHR38048:SF2">
    <property type="entry name" value="HEMERYTHRIN-LIKE DOMAIN-CONTAINING PROTEIN"/>
    <property type="match status" value="1"/>
</dbReference>